<name>A0A9Q9EPB9_9PEZI</name>
<keyword evidence="2" id="KW-1185">Reference proteome</keyword>
<protein>
    <submittedName>
        <fullName evidence="1">Uncharacterized protein</fullName>
    </submittedName>
</protein>
<accession>A0A9Q9EPB9</accession>
<reference evidence="1" key="1">
    <citation type="submission" date="2022-06" db="EMBL/GenBank/DDBJ databases">
        <title>Complete genome sequences of two strains of the flax pathogen Septoria linicola.</title>
        <authorList>
            <person name="Lapalu N."/>
            <person name="Simon A."/>
            <person name="Demenou B."/>
            <person name="Paumier D."/>
            <person name="Guillot M.-P."/>
            <person name="Gout L."/>
            <person name="Valade R."/>
        </authorList>
    </citation>
    <scope>NUCLEOTIDE SEQUENCE</scope>
    <source>
        <strain evidence="1">SE15195</strain>
    </source>
</reference>
<organism evidence="1 2">
    <name type="scientific">Septoria linicola</name>
    <dbReference type="NCBI Taxonomy" id="215465"/>
    <lineage>
        <taxon>Eukaryota</taxon>
        <taxon>Fungi</taxon>
        <taxon>Dikarya</taxon>
        <taxon>Ascomycota</taxon>
        <taxon>Pezizomycotina</taxon>
        <taxon>Dothideomycetes</taxon>
        <taxon>Dothideomycetidae</taxon>
        <taxon>Mycosphaerellales</taxon>
        <taxon>Mycosphaerellaceae</taxon>
        <taxon>Septoria</taxon>
    </lineage>
</organism>
<evidence type="ECO:0000313" key="1">
    <source>
        <dbReference type="EMBL" id="USW57542.1"/>
    </source>
</evidence>
<dbReference type="EMBL" id="CP099427">
    <property type="protein sequence ID" value="USW57542.1"/>
    <property type="molecule type" value="Genomic_DNA"/>
</dbReference>
<proteinExistence type="predicted"/>
<dbReference type="Proteomes" id="UP001056384">
    <property type="component" value="Chromosome 10"/>
</dbReference>
<dbReference type="AlphaFoldDB" id="A0A9Q9EPB9"/>
<evidence type="ECO:0000313" key="2">
    <source>
        <dbReference type="Proteomes" id="UP001056384"/>
    </source>
</evidence>
<dbReference type="OrthoDB" id="3643184at2759"/>
<sequence>MATYKIVTNRVNFLDYLPAELKIIIFEFADGVPTARPIIAKGAFRKEHRELNNVGCRSYHWTVCKEFFIMAAKAYINVQTVQEHNTYNYYNQHAGKNLFAMPLFRVSDTLGHFQSLKKVQVDVLCSAFHKDRTWSKVLSEAEISKLSIAKAPAKIRGITIICCLPAGTPRNLEDNIAYIANLATLQSYLTSTVRQPKTTKTCARSPRAAGAEPLYLGSHVSGIDCPSKLLPKPRPANKFNVLSWDSDHEE</sequence>
<gene>
    <name evidence="1" type="ORF">Slin15195_G108610</name>
</gene>